<protein>
    <submittedName>
        <fullName evidence="1">Uncharacterized protein</fullName>
    </submittedName>
</protein>
<dbReference type="AlphaFoldDB" id="A0AAQ3P092"/>
<sequence>NHLVVAPSHQANTHLPQNNPKSLLNIHHKPLRQSATAFILIQTPWTSHLRHQSRTTMEACSFAEPVNRKARIPPPRETPKSGYNKKILAIPAAHTVRHNGRILQGNCLDKTLDLVHEGLNVAADADVETERQPVSASRC</sequence>
<evidence type="ECO:0000313" key="2">
    <source>
        <dbReference type="Proteomes" id="UP001374535"/>
    </source>
</evidence>
<reference evidence="1 2" key="1">
    <citation type="journal article" date="2023" name="Life. Sci Alliance">
        <title>Evolutionary insights into 3D genome organization and epigenetic landscape of Vigna mungo.</title>
        <authorList>
            <person name="Junaid A."/>
            <person name="Singh B."/>
            <person name="Bhatia S."/>
        </authorList>
    </citation>
    <scope>NUCLEOTIDE SEQUENCE [LARGE SCALE GENOMIC DNA]</scope>
    <source>
        <strain evidence="1">Urdbean</strain>
    </source>
</reference>
<gene>
    <name evidence="1" type="ORF">V8G54_005529</name>
</gene>
<name>A0AAQ3P092_VIGMU</name>
<dbReference type="Proteomes" id="UP001374535">
    <property type="component" value="Chromosome 2"/>
</dbReference>
<organism evidence="1 2">
    <name type="scientific">Vigna mungo</name>
    <name type="common">Black gram</name>
    <name type="synonym">Phaseolus mungo</name>
    <dbReference type="NCBI Taxonomy" id="3915"/>
    <lineage>
        <taxon>Eukaryota</taxon>
        <taxon>Viridiplantae</taxon>
        <taxon>Streptophyta</taxon>
        <taxon>Embryophyta</taxon>
        <taxon>Tracheophyta</taxon>
        <taxon>Spermatophyta</taxon>
        <taxon>Magnoliopsida</taxon>
        <taxon>eudicotyledons</taxon>
        <taxon>Gunneridae</taxon>
        <taxon>Pentapetalae</taxon>
        <taxon>rosids</taxon>
        <taxon>fabids</taxon>
        <taxon>Fabales</taxon>
        <taxon>Fabaceae</taxon>
        <taxon>Papilionoideae</taxon>
        <taxon>50 kb inversion clade</taxon>
        <taxon>NPAAA clade</taxon>
        <taxon>indigoferoid/millettioid clade</taxon>
        <taxon>Phaseoleae</taxon>
        <taxon>Vigna</taxon>
    </lineage>
</organism>
<proteinExistence type="predicted"/>
<evidence type="ECO:0000313" key="1">
    <source>
        <dbReference type="EMBL" id="WVZ18207.1"/>
    </source>
</evidence>
<accession>A0AAQ3P092</accession>
<dbReference type="EMBL" id="CP144699">
    <property type="protein sequence ID" value="WVZ18207.1"/>
    <property type="molecule type" value="Genomic_DNA"/>
</dbReference>
<keyword evidence="2" id="KW-1185">Reference proteome</keyword>
<feature type="non-terminal residue" evidence="1">
    <location>
        <position position="1"/>
    </location>
</feature>